<protein>
    <submittedName>
        <fullName evidence="1">Uncharacterized protein</fullName>
    </submittedName>
</protein>
<sequence length="112" mass="12727">MANIRDYYRKNFLYEGHRLMLPEMRDKVAHTCSDCKFLIRIVGRDEVRPGCAAMLPRYAGLARRVPAELKAVDVLKEVGREGLKQVTEGIAPHRQACGKFQQGTKHSRSQSV</sequence>
<reference evidence="1" key="1">
    <citation type="submission" date="2019-03" db="EMBL/GenBank/DDBJ databases">
        <authorList>
            <person name="Hao L."/>
        </authorList>
    </citation>
    <scope>NUCLEOTIDE SEQUENCE</scope>
</reference>
<evidence type="ECO:0000313" key="1">
    <source>
        <dbReference type="EMBL" id="VFU18292.1"/>
    </source>
</evidence>
<dbReference type="AlphaFoldDB" id="A0A485MBF6"/>
<organism evidence="1">
    <name type="scientific">anaerobic digester metagenome</name>
    <dbReference type="NCBI Taxonomy" id="1263854"/>
    <lineage>
        <taxon>unclassified sequences</taxon>
        <taxon>metagenomes</taxon>
        <taxon>ecological metagenomes</taxon>
    </lineage>
</organism>
<name>A0A485MBF6_9ZZZZ</name>
<dbReference type="EMBL" id="CAADRN010000341">
    <property type="protein sequence ID" value="VFU18292.1"/>
    <property type="molecule type" value="Genomic_DNA"/>
</dbReference>
<proteinExistence type="predicted"/>
<gene>
    <name evidence="1" type="ORF">SCFA_410004</name>
</gene>
<accession>A0A485MBF6</accession>